<dbReference type="AlphaFoldDB" id="A0A1Y6EC83"/>
<dbReference type="Proteomes" id="UP000194450">
    <property type="component" value="Unassembled WGS sequence"/>
</dbReference>
<keyword evidence="4" id="KW-1185">Reference proteome</keyword>
<gene>
    <name evidence="3" type="ORF">SAMN06297229_0127</name>
</gene>
<dbReference type="InterPro" id="IPR051781">
    <property type="entry name" value="Metallo-dep_Hydrolase"/>
</dbReference>
<proteinExistence type="predicted"/>
<protein>
    <submittedName>
        <fullName evidence="3">Imidazolonepropionase</fullName>
    </submittedName>
</protein>
<reference evidence="4" key="1">
    <citation type="submission" date="2017-04" db="EMBL/GenBank/DDBJ databases">
        <authorList>
            <person name="Varghese N."/>
            <person name="Submissions S."/>
        </authorList>
    </citation>
    <scope>NUCLEOTIDE SEQUENCE [LARGE SCALE GENOMIC DNA]</scope>
</reference>
<dbReference type="InterPro" id="IPR006680">
    <property type="entry name" value="Amidohydro-rel"/>
</dbReference>
<keyword evidence="1" id="KW-0732">Signal</keyword>
<name>A0A1Y6EC83_9GAMM</name>
<dbReference type="PANTHER" id="PTHR43135:SF3">
    <property type="entry name" value="ALPHA-D-RIBOSE 1-METHYLPHOSPHONATE 5-TRIPHOSPHATE DIPHOSPHATASE"/>
    <property type="match status" value="1"/>
</dbReference>
<dbReference type="Gene3D" id="2.30.40.10">
    <property type="entry name" value="Urease, subunit C, domain 1"/>
    <property type="match status" value="2"/>
</dbReference>
<feature type="chain" id="PRO_5012757422" evidence="1">
    <location>
        <begin position="20"/>
        <end position="459"/>
    </location>
</feature>
<sequence>MNLYRIFAVGTALLLSACAQQPAPDSETHPVTQVQTDSDSEYRAIVNVNVLPMVSSANQVVRNQQVLIKRDRIIAVGANVDIPADAMVIDANQAYLIPGLAEMHGHVPPANSFEGIPSRYLNDVLYLYLTGGVTTVRGMLGHSHQLQLKSDIRSGDRVGPTLYLAGPSFSGNSVRSTEQALMRVRDQVEEGWDLLKIHPGLTLEEYREVTSLARILGIDFAGHVPSSVGLGRALMAGQRTIDHLDGYLEYVNALTTPITDAQLHQAVALTREYGGAVVPTQALWETLIGAADSSELTSYEELQYVPAQVRERWVGFLSERDNPYLNTTTAEIQADNRDRLLKALHDGGVPVLFGTDAPQLFSVPGFSVRHEMAKMSEAGISNGDILWSATRLVGDYFAKNDRFGSIDVGHRADLVLVSENPLNDLSTVAEPLGVMAQGHWHSRAEMDKKLKEISAAYAE</sequence>
<evidence type="ECO:0000313" key="3">
    <source>
        <dbReference type="EMBL" id="SMQ58510.1"/>
    </source>
</evidence>
<dbReference type="SUPFAM" id="SSF51556">
    <property type="entry name" value="Metallo-dependent hydrolases"/>
    <property type="match status" value="1"/>
</dbReference>
<dbReference type="PROSITE" id="PS51257">
    <property type="entry name" value="PROKAR_LIPOPROTEIN"/>
    <property type="match status" value="1"/>
</dbReference>
<feature type="domain" description="Amidohydrolase-related" evidence="2">
    <location>
        <begin position="95"/>
        <end position="440"/>
    </location>
</feature>
<dbReference type="RefSeq" id="WP_234996222.1">
    <property type="nucleotide sequence ID" value="NZ_FXWH01000001.1"/>
</dbReference>
<evidence type="ECO:0000259" key="2">
    <source>
        <dbReference type="Pfam" id="PF01979"/>
    </source>
</evidence>
<dbReference type="EMBL" id="FXWH01000001">
    <property type="protein sequence ID" value="SMQ58510.1"/>
    <property type="molecule type" value="Genomic_DNA"/>
</dbReference>
<evidence type="ECO:0000256" key="1">
    <source>
        <dbReference type="SAM" id="SignalP"/>
    </source>
</evidence>
<dbReference type="Gene3D" id="3.20.20.140">
    <property type="entry name" value="Metal-dependent hydrolases"/>
    <property type="match status" value="1"/>
</dbReference>
<dbReference type="SUPFAM" id="SSF51338">
    <property type="entry name" value="Composite domain of metallo-dependent hydrolases"/>
    <property type="match status" value="1"/>
</dbReference>
<accession>A0A1Y6EC83</accession>
<dbReference type="PANTHER" id="PTHR43135">
    <property type="entry name" value="ALPHA-D-RIBOSE 1-METHYLPHOSPHONATE 5-TRIPHOSPHATE DIPHOSPHATASE"/>
    <property type="match status" value="1"/>
</dbReference>
<dbReference type="GO" id="GO:0016810">
    <property type="term" value="F:hydrolase activity, acting on carbon-nitrogen (but not peptide) bonds"/>
    <property type="evidence" value="ECO:0007669"/>
    <property type="project" value="InterPro"/>
</dbReference>
<dbReference type="InterPro" id="IPR032466">
    <property type="entry name" value="Metal_Hydrolase"/>
</dbReference>
<evidence type="ECO:0000313" key="4">
    <source>
        <dbReference type="Proteomes" id="UP000194450"/>
    </source>
</evidence>
<dbReference type="InterPro" id="IPR011059">
    <property type="entry name" value="Metal-dep_hydrolase_composite"/>
</dbReference>
<feature type="signal peptide" evidence="1">
    <location>
        <begin position="1"/>
        <end position="19"/>
    </location>
</feature>
<dbReference type="Pfam" id="PF01979">
    <property type="entry name" value="Amidohydro_1"/>
    <property type="match status" value="1"/>
</dbReference>
<organism evidence="3 4">
    <name type="scientific">Pseudidiomarina planktonica</name>
    <dbReference type="NCBI Taxonomy" id="1323738"/>
    <lineage>
        <taxon>Bacteria</taxon>
        <taxon>Pseudomonadati</taxon>
        <taxon>Pseudomonadota</taxon>
        <taxon>Gammaproteobacteria</taxon>
        <taxon>Alteromonadales</taxon>
        <taxon>Idiomarinaceae</taxon>
        <taxon>Pseudidiomarina</taxon>
    </lineage>
</organism>